<sequence length="421" mass="48087">MSARESGSKPKAWSTGRVLTEEQRRRKREVNRLSQRRRKIKNTQRVEHLENQLTHLLETSVFPSPASTAAEYPCEGPIEDVEPVQRALLPDSSSYGTELLSTSPQAPHSFQPSIPISCMQFIPPYYQMKMHESYIASCLRLTLPHAPPVAAAFYKSRSSIRSEIITTFCQQLNVSIATLPNTIICSNDAQNQNLLLRAVLFGWNVTETLSRVCPLWTIMQHVDASLFRETPVIERLVLLRHIHLMMLYKTGALGTRQLPIWYRYRPAQILYDHHPSIDYLGWPGLRERLVLSGSLRMTDHFWAIFGSSFRFEWPHTITACYETDAATGMMRYSPLFDADSLNINLCRMTAHFFESFPEMADDIQTAKSEPLQIFGLDEHEAIETLGLNLDRDSVVEESHMLPPDFTTFDTDAMNSFMVAPS</sequence>
<evidence type="ECO:0000313" key="2">
    <source>
        <dbReference type="EMBL" id="CZS93957.1"/>
    </source>
</evidence>
<organism evidence="2 3">
    <name type="scientific">Rhynchosporium agropyri</name>
    <dbReference type="NCBI Taxonomy" id="914238"/>
    <lineage>
        <taxon>Eukaryota</taxon>
        <taxon>Fungi</taxon>
        <taxon>Dikarya</taxon>
        <taxon>Ascomycota</taxon>
        <taxon>Pezizomycotina</taxon>
        <taxon>Leotiomycetes</taxon>
        <taxon>Helotiales</taxon>
        <taxon>Ploettnerulaceae</taxon>
        <taxon>Rhynchosporium</taxon>
    </lineage>
</organism>
<dbReference type="PANTHER" id="PTHR37012:SF7">
    <property type="entry name" value="B-ZIP TRANSCRIPTION FACTOR (EUROFUNG)-RELATED"/>
    <property type="match status" value="1"/>
</dbReference>
<keyword evidence="3" id="KW-1185">Reference proteome</keyword>
<dbReference type="OrthoDB" id="2985014at2759"/>
<dbReference type="PANTHER" id="PTHR37012">
    <property type="entry name" value="B-ZIP TRANSCRIPTION FACTOR (EUROFUNG)-RELATED"/>
    <property type="match status" value="1"/>
</dbReference>
<dbReference type="InterPro" id="IPR021833">
    <property type="entry name" value="DUF3425"/>
</dbReference>
<dbReference type="Pfam" id="PF11905">
    <property type="entry name" value="DUF3425"/>
    <property type="match status" value="1"/>
</dbReference>
<feature type="region of interest" description="Disordered" evidence="1">
    <location>
        <begin position="1"/>
        <end position="42"/>
    </location>
</feature>
<evidence type="ECO:0000313" key="3">
    <source>
        <dbReference type="Proteomes" id="UP000178912"/>
    </source>
</evidence>
<protein>
    <recommendedName>
        <fullName evidence="4">BZIP domain-containing protein</fullName>
    </recommendedName>
</protein>
<proteinExistence type="predicted"/>
<dbReference type="EMBL" id="FJUX01000017">
    <property type="protein sequence ID" value="CZS93957.1"/>
    <property type="molecule type" value="Genomic_DNA"/>
</dbReference>
<accession>A0A1E1K7A1</accession>
<name>A0A1E1K7A1_9HELO</name>
<evidence type="ECO:0008006" key="4">
    <source>
        <dbReference type="Google" id="ProtNLM"/>
    </source>
</evidence>
<dbReference type="CDD" id="cd14686">
    <property type="entry name" value="bZIP"/>
    <property type="match status" value="1"/>
</dbReference>
<dbReference type="Proteomes" id="UP000178912">
    <property type="component" value="Unassembled WGS sequence"/>
</dbReference>
<gene>
    <name evidence="2" type="ORF">RAG0_04003</name>
</gene>
<feature type="compositionally biased region" description="Basic residues" evidence="1">
    <location>
        <begin position="25"/>
        <end position="42"/>
    </location>
</feature>
<dbReference type="AlphaFoldDB" id="A0A1E1K7A1"/>
<reference evidence="3" key="1">
    <citation type="submission" date="2016-03" db="EMBL/GenBank/DDBJ databases">
        <authorList>
            <person name="Guldener U."/>
        </authorList>
    </citation>
    <scope>NUCLEOTIDE SEQUENCE [LARGE SCALE GENOMIC DNA]</scope>
    <source>
        <strain evidence="3">04CH-RAC-A.6.1</strain>
    </source>
</reference>
<evidence type="ECO:0000256" key="1">
    <source>
        <dbReference type="SAM" id="MobiDB-lite"/>
    </source>
</evidence>